<dbReference type="CDD" id="cd05117">
    <property type="entry name" value="STKc_CAMK"/>
    <property type="match status" value="1"/>
</dbReference>
<comment type="similarity">
    <text evidence="4">Belongs to the protein kinase superfamily.</text>
</comment>
<dbReference type="PROSITE" id="PS00108">
    <property type="entry name" value="PROTEIN_KINASE_ST"/>
    <property type="match status" value="1"/>
</dbReference>
<dbReference type="RefSeq" id="XP_012895897.1">
    <property type="nucleotide sequence ID" value="XM_013040443.1"/>
</dbReference>
<dbReference type="GO" id="GO:0005524">
    <property type="term" value="F:ATP binding"/>
    <property type="evidence" value="ECO:0007669"/>
    <property type="project" value="UniProtKB-UniRule"/>
</dbReference>
<dbReference type="AlphaFoldDB" id="D8M1B0"/>
<dbReference type="SUPFAM" id="SSF56112">
    <property type="entry name" value="Protein kinase-like (PK-like)"/>
    <property type="match status" value="1"/>
</dbReference>
<feature type="binding site" evidence="3">
    <location>
        <position position="111"/>
    </location>
    <ligand>
        <name>ATP</name>
        <dbReference type="ChEBI" id="CHEBI:30616"/>
    </ligand>
</feature>
<dbReference type="PROSITE" id="PS50011">
    <property type="entry name" value="PROTEIN_KINASE_DOM"/>
    <property type="match status" value="1"/>
</dbReference>
<dbReference type="Pfam" id="PF00069">
    <property type="entry name" value="Pkinase"/>
    <property type="match status" value="1"/>
</dbReference>
<reference evidence="6" key="1">
    <citation type="submission" date="2010-02" db="EMBL/GenBank/DDBJ databases">
        <title>Sequencing and annotation of the Blastocystis hominis genome.</title>
        <authorList>
            <person name="Wincker P."/>
        </authorList>
    </citation>
    <scope>NUCLEOTIDE SEQUENCE</scope>
    <source>
        <strain evidence="6">Singapore isolate B</strain>
    </source>
</reference>
<dbReference type="PANTHER" id="PTHR24347">
    <property type="entry name" value="SERINE/THREONINE-PROTEIN KINASE"/>
    <property type="match status" value="1"/>
</dbReference>
<name>D8M1B0_BLAHO</name>
<dbReference type="InterPro" id="IPR008271">
    <property type="entry name" value="Ser/Thr_kinase_AS"/>
</dbReference>
<evidence type="ECO:0000256" key="3">
    <source>
        <dbReference type="PROSITE-ProRule" id="PRU10141"/>
    </source>
</evidence>
<dbReference type="GeneID" id="24919170"/>
<dbReference type="EMBL" id="FN668645">
    <property type="protein sequence ID" value="CBK21849.2"/>
    <property type="molecule type" value="Genomic_DNA"/>
</dbReference>
<keyword evidence="4" id="KW-0808">Transferase</keyword>
<dbReference type="SMART" id="SM00220">
    <property type="entry name" value="S_TKc"/>
    <property type="match status" value="1"/>
</dbReference>
<dbReference type="InterPro" id="IPR011009">
    <property type="entry name" value="Kinase-like_dom_sf"/>
</dbReference>
<keyword evidence="2 3" id="KW-0067">ATP-binding</keyword>
<protein>
    <recommendedName>
        <fullName evidence="5">Protein kinase domain-containing protein</fullName>
    </recommendedName>
</protein>
<keyword evidence="4" id="KW-0418">Kinase</keyword>
<dbReference type="InterPro" id="IPR000719">
    <property type="entry name" value="Prot_kinase_dom"/>
</dbReference>
<evidence type="ECO:0000256" key="1">
    <source>
        <dbReference type="ARBA" id="ARBA00022741"/>
    </source>
</evidence>
<dbReference type="Proteomes" id="UP000008312">
    <property type="component" value="Unassembled WGS sequence"/>
</dbReference>
<feature type="domain" description="Protein kinase" evidence="5">
    <location>
        <begin position="78"/>
        <end position="336"/>
    </location>
</feature>
<evidence type="ECO:0000259" key="5">
    <source>
        <dbReference type="PROSITE" id="PS50011"/>
    </source>
</evidence>
<evidence type="ECO:0000256" key="2">
    <source>
        <dbReference type="ARBA" id="ARBA00022840"/>
    </source>
</evidence>
<dbReference type="OMA" id="RECRIMY"/>
<dbReference type="InterPro" id="IPR017441">
    <property type="entry name" value="Protein_kinase_ATP_BS"/>
</dbReference>
<dbReference type="PROSITE" id="PS00107">
    <property type="entry name" value="PROTEIN_KINASE_ATP"/>
    <property type="match status" value="1"/>
</dbReference>
<keyword evidence="7" id="KW-1185">Reference proteome</keyword>
<accession>D8M1B0</accession>
<evidence type="ECO:0000313" key="7">
    <source>
        <dbReference type="Proteomes" id="UP000008312"/>
    </source>
</evidence>
<proteinExistence type="inferred from homology"/>
<dbReference type="GO" id="GO:0004674">
    <property type="term" value="F:protein serine/threonine kinase activity"/>
    <property type="evidence" value="ECO:0007669"/>
    <property type="project" value="UniProtKB-KW"/>
</dbReference>
<dbReference type="FunFam" id="1.10.510.10:FF:000571">
    <property type="entry name" value="Maternal embryonic leucine zipper kinase"/>
    <property type="match status" value="1"/>
</dbReference>
<dbReference type="Gene3D" id="1.10.510.10">
    <property type="entry name" value="Transferase(Phosphotransferase) domain 1"/>
    <property type="match status" value="1"/>
</dbReference>
<sequence length="412" mass="46444">MEIELYQNQHPIEQLVTQKAFAASFFEEFKRCKSMYLNDNMLSYIAGLVDGFDDTMADVDPISLSELEPTDCIITDVLSFGDVLGHGKYGTVRKAVLTATGEVVAAKIIRKADLSDRDVSSLKRECRIMYELRSHPHVISLKDFLQDAQYFYIIEELAEGGELFDAILNRELYSEREAQIVVRTLLYTLRYCHEKGIVHRDLKPENVLLAQPNDWNHIKIADFGFAAYSNGTNSLRTVCGTPGYSAPEIIRGERYGPAVDLWSLGVITYILLCGYPPFPQSNDFAALRLIVSGAFQFHEAQWSAVSEEAKEFIAALLVPNPHHRATAKQACSMRWMQFESKRTMHMNSAVQQLARFNARRKDRAPCVATLAAVEQCRGTQFVSLVNCGVRDNPSLARGMTSRIPARSEVRKK</sequence>
<keyword evidence="4" id="KW-0723">Serine/threonine-protein kinase</keyword>
<dbReference type="OrthoDB" id="40902at2759"/>
<keyword evidence="1 3" id="KW-0547">Nucleotide-binding</keyword>
<dbReference type="InParanoid" id="D8M1B0"/>
<gene>
    <name evidence="6" type="ORF">GSBLH_T00001952001</name>
</gene>
<evidence type="ECO:0000313" key="6">
    <source>
        <dbReference type="EMBL" id="CBK21849.2"/>
    </source>
</evidence>
<organism evidence="6">
    <name type="scientific">Blastocystis hominis</name>
    <dbReference type="NCBI Taxonomy" id="12968"/>
    <lineage>
        <taxon>Eukaryota</taxon>
        <taxon>Sar</taxon>
        <taxon>Stramenopiles</taxon>
        <taxon>Bigyra</taxon>
        <taxon>Opalozoa</taxon>
        <taxon>Opalinata</taxon>
        <taxon>Blastocystidae</taxon>
        <taxon>Blastocystis</taxon>
    </lineage>
</organism>
<evidence type="ECO:0000256" key="4">
    <source>
        <dbReference type="RuleBase" id="RU000304"/>
    </source>
</evidence>